<dbReference type="InterPro" id="IPR012416">
    <property type="entry name" value="CBP60"/>
</dbReference>
<evidence type="ECO:0000259" key="1">
    <source>
        <dbReference type="Pfam" id="PF07887"/>
    </source>
</evidence>
<dbReference type="GO" id="GO:0005516">
    <property type="term" value="F:calmodulin binding"/>
    <property type="evidence" value="ECO:0007669"/>
    <property type="project" value="InterPro"/>
</dbReference>
<dbReference type="GO" id="GO:0080142">
    <property type="term" value="P:regulation of salicylic acid biosynthetic process"/>
    <property type="evidence" value="ECO:0007669"/>
    <property type="project" value="TreeGrafter"/>
</dbReference>
<evidence type="ECO:0008006" key="5">
    <source>
        <dbReference type="Google" id="ProtNLM"/>
    </source>
</evidence>
<dbReference type="AlphaFoldDB" id="A0AAV9D9H2"/>
<dbReference type="GO" id="GO:0043565">
    <property type="term" value="F:sequence-specific DNA binding"/>
    <property type="evidence" value="ECO:0007669"/>
    <property type="project" value="TreeGrafter"/>
</dbReference>
<organism evidence="3 4">
    <name type="scientific">Acorus calamus</name>
    <name type="common">Sweet flag</name>
    <dbReference type="NCBI Taxonomy" id="4465"/>
    <lineage>
        <taxon>Eukaryota</taxon>
        <taxon>Viridiplantae</taxon>
        <taxon>Streptophyta</taxon>
        <taxon>Embryophyta</taxon>
        <taxon>Tracheophyta</taxon>
        <taxon>Spermatophyta</taxon>
        <taxon>Magnoliopsida</taxon>
        <taxon>Liliopsida</taxon>
        <taxon>Acoraceae</taxon>
        <taxon>Acorus</taxon>
    </lineage>
</organism>
<proteinExistence type="predicted"/>
<dbReference type="GO" id="GO:0005634">
    <property type="term" value="C:nucleus"/>
    <property type="evidence" value="ECO:0007669"/>
    <property type="project" value="TreeGrafter"/>
</dbReference>
<dbReference type="InterPro" id="IPR046830">
    <property type="entry name" value="Calmod_bind_M"/>
</dbReference>
<keyword evidence="4" id="KW-1185">Reference proteome</keyword>
<sequence length="383" mass="42940">MEAMKIHALDKLMSAIEPMLRIIVKEEVELALTKHLASNKRQCGNSQIQPSASCLQLKFTNSLPLPIFTGARIEGENSINIAVVDALTGEVVISGPESLMKVEIVVLEGDFDGDEEENWTYDEFKSNIVREREGKPPLLFGDVFLNLIEGTGAFGELMFTDNSSWTRSRKFRLGARVESGYSNGKRVMEAKSKPFMVKDHRGELYKKHHPPLLHDEVWRLEKIAKDGAFHKRLSSENVKTVRDFLTLLNIDSSRLRNADAVELVKNAFEHWDNVVSFENTSVAGVSSHFSSHPCPTGSPLMENYENSFSSYHKPDGFGLPNFIGSPSYFSPSTFARSINDCPLEMMDNVDSRFDSDAHGFSSQDFYSSSSTNFLSFETDPEIS</sequence>
<reference evidence="3" key="2">
    <citation type="submission" date="2023-06" db="EMBL/GenBank/DDBJ databases">
        <authorList>
            <person name="Ma L."/>
            <person name="Liu K.-W."/>
            <person name="Li Z."/>
            <person name="Hsiao Y.-Y."/>
            <person name="Qi Y."/>
            <person name="Fu T."/>
            <person name="Tang G."/>
            <person name="Zhang D."/>
            <person name="Sun W.-H."/>
            <person name="Liu D.-K."/>
            <person name="Li Y."/>
            <person name="Chen G.-Z."/>
            <person name="Liu X.-D."/>
            <person name="Liao X.-Y."/>
            <person name="Jiang Y.-T."/>
            <person name="Yu X."/>
            <person name="Hao Y."/>
            <person name="Huang J."/>
            <person name="Zhao X.-W."/>
            <person name="Ke S."/>
            <person name="Chen Y.-Y."/>
            <person name="Wu W.-L."/>
            <person name="Hsu J.-L."/>
            <person name="Lin Y.-F."/>
            <person name="Huang M.-D."/>
            <person name="Li C.-Y."/>
            <person name="Huang L."/>
            <person name="Wang Z.-W."/>
            <person name="Zhao X."/>
            <person name="Zhong W.-Y."/>
            <person name="Peng D.-H."/>
            <person name="Ahmad S."/>
            <person name="Lan S."/>
            <person name="Zhang J.-S."/>
            <person name="Tsai W.-C."/>
            <person name="Van De Peer Y."/>
            <person name="Liu Z.-J."/>
        </authorList>
    </citation>
    <scope>NUCLEOTIDE SEQUENCE</scope>
    <source>
        <strain evidence="3">CP</strain>
        <tissue evidence="3">Leaves</tissue>
    </source>
</reference>
<dbReference type="PANTHER" id="PTHR31713">
    <property type="entry name" value="OS02G0177800 PROTEIN"/>
    <property type="match status" value="1"/>
</dbReference>
<evidence type="ECO:0000313" key="4">
    <source>
        <dbReference type="Proteomes" id="UP001180020"/>
    </source>
</evidence>
<evidence type="ECO:0000313" key="3">
    <source>
        <dbReference type="EMBL" id="KAK1297469.1"/>
    </source>
</evidence>
<gene>
    <name evidence="3" type="ORF">QJS10_CPB15g01807</name>
</gene>
<dbReference type="GO" id="GO:0003700">
    <property type="term" value="F:DNA-binding transcription factor activity"/>
    <property type="evidence" value="ECO:0007669"/>
    <property type="project" value="TreeGrafter"/>
</dbReference>
<dbReference type="PANTHER" id="PTHR31713:SF14">
    <property type="entry name" value="CALMODULIN-BINDING PROTEIN 60 A"/>
    <property type="match status" value="1"/>
</dbReference>
<comment type="caution">
    <text evidence="3">The sequence shown here is derived from an EMBL/GenBank/DDBJ whole genome shotgun (WGS) entry which is preliminary data.</text>
</comment>
<evidence type="ECO:0000259" key="2">
    <source>
        <dbReference type="Pfam" id="PF20451"/>
    </source>
</evidence>
<feature type="domain" description="Calmodulin binding protein-like N-terminal" evidence="1">
    <location>
        <begin position="55"/>
        <end position="200"/>
    </location>
</feature>
<protein>
    <recommendedName>
        <fullName evidence="5">Calmodulin-binding protein 60 A-like</fullName>
    </recommendedName>
</protein>
<dbReference type="Pfam" id="PF07887">
    <property type="entry name" value="Calmodulin_bind"/>
    <property type="match status" value="1"/>
</dbReference>
<dbReference type="InterPro" id="IPR046831">
    <property type="entry name" value="Calmodulin_bind_N"/>
</dbReference>
<name>A0AAV9D9H2_ACOCL</name>
<reference evidence="3" key="1">
    <citation type="journal article" date="2023" name="Nat. Commun.">
        <title>Diploid and tetraploid genomes of Acorus and the evolution of monocots.</title>
        <authorList>
            <person name="Ma L."/>
            <person name="Liu K.W."/>
            <person name="Li Z."/>
            <person name="Hsiao Y.Y."/>
            <person name="Qi Y."/>
            <person name="Fu T."/>
            <person name="Tang G.D."/>
            <person name="Zhang D."/>
            <person name="Sun W.H."/>
            <person name="Liu D.K."/>
            <person name="Li Y."/>
            <person name="Chen G.Z."/>
            <person name="Liu X.D."/>
            <person name="Liao X.Y."/>
            <person name="Jiang Y.T."/>
            <person name="Yu X."/>
            <person name="Hao Y."/>
            <person name="Huang J."/>
            <person name="Zhao X.W."/>
            <person name="Ke S."/>
            <person name="Chen Y.Y."/>
            <person name="Wu W.L."/>
            <person name="Hsu J.L."/>
            <person name="Lin Y.F."/>
            <person name="Huang M.D."/>
            <person name="Li C.Y."/>
            <person name="Huang L."/>
            <person name="Wang Z.W."/>
            <person name="Zhao X."/>
            <person name="Zhong W.Y."/>
            <person name="Peng D.H."/>
            <person name="Ahmad S."/>
            <person name="Lan S."/>
            <person name="Zhang J.S."/>
            <person name="Tsai W.C."/>
            <person name="Van de Peer Y."/>
            <person name="Liu Z.J."/>
        </authorList>
    </citation>
    <scope>NUCLEOTIDE SEQUENCE</scope>
    <source>
        <strain evidence="3">CP</strain>
    </source>
</reference>
<feature type="domain" description="Calmodulin binding protein central" evidence="2">
    <location>
        <begin position="213"/>
        <end position="258"/>
    </location>
</feature>
<dbReference type="EMBL" id="JAUJYO010000015">
    <property type="protein sequence ID" value="KAK1297469.1"/>
    <property type="molecule type" value="Genomic_DNA"/>
</dbReference>
<dbReference type="Proteomes" id="UP001180020">
    <property type="component" value="Unassembled WGS sequence"/>
</dbReference>
<accession>A0AAV9D9H2</accession>
<dbReference type="Pfam" id="PF20451">
    <property type="entry name" value="Calmod_bind_M"/>
    <property type="match status" value="1"/>
</dbReference>